<evidence type="ECO:0000256" key="1">
    <source>
        <dbReference type="ARBA" id="ARBA00023002"/>
    </source>
</evidence>
<dbReference type="EMBL" id="LR134356">
    <property type="protein sequence ID" value="VEG58667.1"/>
    <property type="molecule type" value="Genomic_DNA"/>
</dbReference>
<dbReference type="Proteomes" id="UP000279306">
    <property type="component" value="Chromosome"/>
</dbReference>
<dbReference type="Gene3D" id="3.20.20.30">
    <property type="entry name" value="Luciferase-like domain"/>
    <property type="match status" value="1"/>
</dbReference>
<dbReference type="CDD" id="cd01097">
    <property type="entry name" value="Tetrahydromethanopterin_reductase"/>
    <property type="match status" value="1"/>
</dbReference>
<gene>
    <name evidence="3" type="ORF">NCTC10437_05699</name>
</gene>
<sequence length="313" mass="32936">MTTTGNGCRIAVRFEPDWPAEELPDFARWVEEHGFEELWFSEDLGWSGGLVMAATALAHTRRLRVGLGLVPAVSRNVSTLAMEVAALARLAPDRLTLAIGHGVPAWMEQVGARSNTPQAALEETVVALRALLAGERVTTTGRYVRLDDVGLGFPPASIPSILIGTTGPKGLRAAGRSSDGVVLPEVCTPEAVRWAKSTMNSAGALVVFAMLNVSDDASEALAQTRSKILPILDLDIYPRMTEIAGLSDAGNDLTDATLQSMAAAGTPADCARAIGDWGDAGADCVVLIAGGPDPRAMYERLARDVLPLVPTVA</sequence>
<dbReference type="AlphaFoldDB" id="A0A3S5EK15"/>
<dbReference type="Pfam" id="PF00296">
    <property type="entry name" value="Bac_luciferase"/>
    <property type="match status" value="1"/>
</dbReference>
<dbReference type="InterPro" id="IPR011251">
    <property type="entry name" value="Luciferase-like_dom"/>
</dbReference>
<dbReference type="EC" id="1.2.-.-" evidence="3"/>
<evidence type="ECO:0000313" key="3">
    <source>
        <dbReference type="EMBL" id="VEG58667.1"/>
    </source>
</evidence>
<keyword evidence="4" id="KW-1185">Reference proteome</keyword>
<name>A0A3S5EK15_MYCAU</name>
<dbReference type="InterPro" id="IPR036661">
    <property type="entry name" value="Luciferase-like_sf"/>
</dbReference>
<evidence type="ECO:0000313" key="4">
    <source>
        <dbReference type="Proteomes" id="UP000279306"/>
    </source>
</evidence>
<dbReference type="GO" id="GO:0016705">
    <property type="term" value="F:oxidoreductase activity, acting on paired donors, with incorporation or reduction of molecular oxygen"/>
    <property type="evidence" value="ECO:0007669"/>
    <property type="project" value="InterPro"/>
</dbReference>
<dbReference type="PANTHER" id="PTHR43244">
    <property type="match status" value="1"/>
</dbReference>
<accession>A0A3S5EK15</accession>
<organism evidence="3 4">
    <name type="scientific">Mycolicibacterium aurum</name>
    <name type="common">Mycobacterium aurum</name>
    <dbReference type="NCBI Taxonomy" id="1791"/>
    <lineage>
        <taxon>Bacteria</taxon>
        <taxon>Bacillati</taxon>
        <taxon>Actinomycetota</taxon>
        <taxon>Actinomycetes</taxon>
        <taxon>Mycobacteriales</taxon>
        <taxon>Mycobacteriaceae</taxon>
        <taxon>Mycolicibacterium</taxon>
    </lineage>
</organism>
<evidence type="ECO:0000259" key="2">
    <source>
        <dbReference type="Pfam" id="PF00296"/>
    </source>
</evidence>
<dbReference type="KEGG" id="mauu:NCTC10437_05699"/>
<dbReference type="PANTHER" id="PTHR43244:SF1">
    <property type="entry name" value="5,10-METHYLENETETRAHYDROMETHANOPTERIN REDUCTASE"/>
    <property type="match status" value="1"/>
</dbReference>
<dbReference type="RefSeq" id="WP_053086825.1">
    <property type="nucleotide sequence ID" value="NZ_CVQQ01000003.1"/>
</dbReference>
<proteinExistence type="predicted"/>
<dbReference type="InterPro" id="IPR050564">
    <property type="entry name" value="F420-G6PD/mer"/>
</dbReference>
<dbReference type="STRING" id="1791.GCA_001049355_01571"/>
<feature type="domain" description="Luciferase-like" evidence="2">
    <location>
        <begin position="20"/>
        <end position="283"/>
    </location>
</feature>
<keyword evidence="1 3" id="KW-0560">Oxidoreductase</keyword>
<reference evidence="3 4" key="1">
    <citation type="submission" date="2018-12" db="EMBL/GenBank/DDBJ databases">
        <authorList>
            <consortium name="Pathogen Informatics"/>
        </authorList>
    </citation>
    <scope>NUCLEOTIDE SEQUENCE [LARGE SCALE GENOMIC DNA]</scope>
    <source>
        <strain evidence="3 4">NCTC10437</strain>
    </source>
</reference>
<protein>
    <submittedName>
        <fullName evidence="3">Flavin-dependent oxidoreductase, F420-dependent methylene-tetrahydromethanopterin reductase</fullName>
        <ecNumber evidence="3">1.2.-.-</ecNumber>
    </submittedName>
</protein>
<dbReference type="SUPFAM" id="SSF51679">
    <property type="entry name" value="Bacterial luciferase-like"/>
    <property type="match status" value="1"/>
</dbReference>
<dbReference type="OrthoDB" id="675245at2"/>